<reference evidence="2" key="1">
    <citation type="submission" date="2018-11" db="EMBL/GenBank/DDBJ databases">
        <authorList>
            <consortium name="Genoscope - CEA"/>
            <person name="William W."/>
        </authorList>
    </citation>
    <scope>NUCLEOTIDE SEQUENCE</scope>
</reference>
<evidence type="ECO:0000313" key="2">
    <source>
        <dbReference type="EMBL" id="VDD03272.1"/>
    </source>
</evidence>
<name>A0A3P6C429_BRACM</name>
<accession>A0A3P6C429</accession>
<feature type="non-terminal residue" evidence="2">
    <location>
        <position position="86"/>
    </location>
</feature>
<dbReference type="EMBL" id="LS974624">
    <property type="protein sequence ID" value="CAG7897137.1"/>
    <property type="molecule type" value="Genomic_DNA"/>
</dbReference>
<dbReference type="AlphaFoldDB" id="A0A3P6C429"/>
<sequence length="86" mass="10450">MDRDPWPREREGEPLETFEHYAVPHATVKDIKCTHREVKETWDDYESLFYNNNEWLKVTISPTRFIDWATIQRLGLETDLEEMIHE</sequence>
<proteinExistence type="predicted"/>
<gene>
    <name evidence="2" type="ORF">BRAA08T32749Z</name>
    <name evidence="1" type="ORF">BRAPAZ1V2_A08P08030.2</name>
</gene>
<protein>
    <submittedName>
        <fullName evidence="1">Uncharacterized protein</fullName>
    </submittedName>
</protein>
<dbReference type="EMBL" id="LR031575">
    <property type="protein sequence ID" value="VDD03272.1"/>
    <property type="molecule type" value="Genomic_DNA"/>
</dbReference>
<evidence type="ECO:0000313" key="1">
    <source>
        <dbReference type="EMBL" id="CAG7897137.1"/>
    </source>
</evidence>
<dbReference type="Gramene" id="A08p08030.2_BraZ1">
    <property type="protein sequence ID" value="A08p08030.2_BraZ1.CDS.1"/>
    <property type="gene ID" value="A08g08030.2_BraZ1"/>
</dbReference>
<organism evidence="2">
    <name type="scientific">Brassica campestris</name>
    <name type="common">Field mustard</name>
    <dbReference type="NCBI Taxonomy" id="3711"/>
    <lineage>
        <taxon>Eukaryota</taxon>
        <taxon>Viridiplantae</taxon>
        <taxon>Streptophyta</taxon>
        <taxon>Embryophyta</taxon>
        <taxon>Tracheophyta</taxon>
        <taxon>Spermatophyta</taxon>
        <taxon>Magnoliopsida</taxon>
        <taxon>eudicotyledons</taxon>
        <taxon>Gunneridae</taxon>
        <taxon>Pentapetalae</taxon>
        <taxon>rosids</taxon>
        <taxon>malvids</taxon>
        <taxon>Brassicales</taxon>
        <taxon>Brassicaceae</taxon>
        <taxon>Brassiceae</taxon>
        <taxon>Brassica</taxon>
    </lineage>
</organism>
<dbReference type="Proteomes" id="UP000694005">
    <property type="component" value="Chromosome A08"/>
</dbReference>